<dbReference type="AlphaFoldDB" id="A0A7R8CVH5"/>
<sequence length="449" mass="52239">MLNQISYVISFGAQGLRRAPTHFKVLRSEGLIQNDVLAGKLPLIKDVYDMRQTKMAEWMENVEKAISRIMADKVYTSAEFKRERDNFHALCKDLERVEVKKWLQQILEILMAERAKEERKEQLGKLDALIKKHEELIPTVLKTQVKVDLYWKCYAYGDELKPHIEFLDGIMLSSTRDIAPSCVENVDELIERQEKSLTQLETKRNVVKELIGKGKQLLENPDKPKFLDSHVKRIEEGWDDTKEKASARLQLLQETKAAWEGYAEGLVQIGDEFEKAEDEIKKVKKRFNLQSAFDDLEKRQKIFADTKNTVETIYKSIQDNYDIMTMTLPDEKKDFVKKEVKAVTDKLGVVNKFEEKVKKIETFVNSLNGFDKSLKTLNTWMTDAETQLNDIKNNSDKMTPEDRVSLTMELQEDVAAKVEIIRENIKNEEENSSPKETRFLRMLKTSRMS</sequence>
<accession>A0A7R8CVH5</accession>
<evidence type="ECO:0000313" key="2">
    <source>
        <dbReference type="EMBL" id="CAF2944802.1"/>
    </source>
</evidence>
<proteinExistence type="predicted"/>
<dbReference type="Gene3D" id="1.20.58.60">
    <property type="match status" value="1"/>
</dbReference>
<reference evidence="2" key="1">
    <citation type="submission" date="2021-02" db="EMBL/GenBank/DDBJ databases">
        <authorList>
            <person name="Bekaert M."/>
        </authorList>
    </citation>
    <scope>NUCLEOTIDE SEQUENCE</scope>
    <source>
        <strain evidence="2">IoA-00</strain>
    </source>
</reference>
<keyword evidence="1" id="KW-0175">Coiled coil</keyword>
<protein>
    <submittedName>
        <fullName evidence="2">SYNE1</fullName>
    </submittedName>
</protein>
<organism evidence="2 3">
    <name type="scientific">Lepeophtheirus salmonis</name>
    <name type="common">Salmon louse</name>
    <name type="synonym">Caligus salmonis</name>
    <dbReference type="NCBI Taxonomy" id="72036"/>
    <lineage>
        <taxon>Eukaryota</taxon>
        <taxon>Metazoa</taxon>
        <taxon>Ecdysozoa</taxon>
        <taxon>Arthropoda</taxon>
        <taxon>Crustacea</taxon>
        <taxon>Multicrustacea</taxon>
        <taxon>Hexanauplia</taxon>
        <taxon>Copepoda</taxon>
        <taxon>Siphonostomatoida</taxon>
        <taxon>Caligidae</taxon>
        <taxon>Lepeophtheirus</taxon>
    </lineage>
</organism>
<gene>
    <name evidence="2" type="ORF">LSAA_10280</name>
</gene>
<feature type="coiled-coil region" evidence="1">
    <location>
        <begin position="183"/>
        <end position="210"/>
    </location>
</feature>
<dbReference type="InterPro" id="IPR018159">
    <property type="entry name" value="Spectrin/alpha-actinin"/>
</dbReference>
<evidence type="ECO:0000256" key="1">
    <source>
        <dbReference type="SAM" id="Coils"/>
    </source>
</evidence>
<evidence type="ECO:0000313" key="3">
    <source>
        <dbReference type="Proteomes" id="UP000675881"/>
    </source>
</evidence>
<dbReference type="SUPFAM" id="SSF46966">
    <property type="entry name" value="Spectrin repeat"/>
    <property type="match status" value="1"/>
</dbReference>
<dbReference type="Proteomes" id="UP000675881">
    <property type="component" value="Chromosome 5"/>
</dbReference>
<dbReference type="EMBL" id="HG994584">
    <property type="protein sequence ID" value="CAF2944802.1"/>
    <property type="molecule type" value="Genomic_DNA"/>
</dbReference>
<name>A0A7R8CVH5_LEPSM</name>
<dbReference type="OrthoDB" id="6338470at2759"/>
<keyword evidence="3" id="KW-1185">Reference proteome</keyword>
<dbReference type="SMART" id="SM00150">
    <property type="entry name" value="SPEC"/>
    <property type="match status" value="1"/>
</dbReference>